<evidence type="ECO:0000256" key="1">
    <source>
        <dbReference type="ARBA" id="ARBA00004251"/>
    </source>
</evidence>
<feature type="transmembrane region" description="Helical" evidence="16">
    <location>
        <begin position="368"/>
        <end position="393"/>
    </location>
</feature>
<organism evidence="18 19">
    <name type="scientific">Labeo rohita</name>
    <name type="common">Indian major carp</name>
    <name type="synonym">Cyprinus rohita</name>
    <dbReference type="NCBI Taxonomy" id="84645"/>
    <lineage>
        <taxon>Eukaryota</taxon>
        <taxon>Metazoa</taxon>
        <taxon>Chordata</taxon>
        <taxon>Craniata</taxon>
        <taxon>Vertebrata</taxon>
        <taxon>Euteleostomi</taxon>
        <taxon>Actinopterygii</taxon>
        <taxon>Neopterygii</taxon>
        <taxon>Teleostei</taxon>
        <taxon>Ostariophysi</taxon>
        <taxon>Cypriniformes</taxon>
        <taxon>Cyprinidae</taxon>
        <taxon>Labeoninae</taxon>
        <taxon>Labeonini</taxon>
        <taxon>Labeo</taxon>
    </lineage>
</organism>
<comment type="subcellular location">
    <subcellularLocation>
        <location evidence="1 13">Cell membrane</location>
        <topology evidence="1 13">Single-pass type I membrane protein</topology>
    </subcellularLocation>
</comment>
<name>A0ABQ8M9S1_LABRO</name>
<sequence>MFYSCKKRHEYGKSRRFLGVKRNSTAFKEITDHSVLKRHDDCNDKSNDDEGDEHSGPFLGEVPENAVGVVVANLTVRDKDQPHTPNWNAVYRITGGDSMGHFAIRTDEITNDGKVIVVKPVDYERNDAFTLMVVVSNQAHLASGIPSSPSSSAAVSIKVLDVNEAPVFPSNPKIIRFEEGVPADTTLATFAALDPDRFIQQTIRYSKLSDPANWLKINRTNGRITTTAVLDRESPYMKKNVYEATFLAVDNGSPPATGTGTLQIYLIDVNDNVPVLVPQEALVCERSRHGYPVNITASDLDSEPNAGPYVFELPSYPSSARRNWTISRLNGMYRVPILVSDSGNPPLSNTSVLKVKVCPCDENGDCTVIGAVTVAGLGTGAIITILICIIILLSKEKERQTKPLLIDPEDDVRDNILKYDEEGGGEEDQDYDLSQLQQPESLDHIMSKPAGVRRVDERPVILESQYPVRPTVPHPGDIGEFIIDGLRAADNDPTAPPYDSLLVFDYEGSGSTAGSVSSLDSSSSGEQDYDYLNDWGPRFKKLADLYGGGGED</sequence>
<dbReference type="InterPro" id="IPR000233">
    <property type="entry name" value="Cadherin_Y-type_LIR"/>
</dbReference>
<keyword evidence="5" id="KW-0677">Repeat</keyword>
<dbReference type="PANTHER" id="PTHR24027:SF81">
    <property type="entry name" value="CADHERIN-4"/>
    <property type="match status" value="1"/>
</dbReference>
<dbReference type="Gene3D" id="2.60.40.60">
    <property type="entry name" value="Cadherins"/>
    <property type="match status" value="3"/>
</dbReference>
<dbReference type="Gene3D" id="4.10.900.10">
    <property type="entry name" value="TCF3-CBD (Catenin binding domain)"/>
    <property type="match status" value="1"/>
</dbReference>
<reference evidence="18 19" key="1">
    <citation type="submission" date="2022-01" db="EMBL/GenBank/DDBJ databases">
        <title>A high-quality chromosome-level genome assembly of rohu carp, Labeo rohita.</title>
        <authorList>
            <person name="Arick M.A. II"/>
            <person name="Hsu C.-Y."/>
            <person name="Magbanua Z."/>
            <person name="Pechanova O."/>
            <person name="Grover C."/>
            <person name="Miller E."/>
            <person name="Thrash A."/>
            <person name="Ezzel L."/>
            <person name="Alam S."/>
            <person name="Benzie J."/>
            <person name="Hamilton M."/>
            <person name="Karsi A."/>
            <person name="Lawrence M.L."/>
            <person name="Peterson D.G."/>
        </authorList>
    </citation>
    <scope>NUCLEOTIDE SEQUENCE [LARGE SCALE GENOMIC DNA]</scope>
    <source>
        <strain evidence="19">BAU-BD-2019</strain>
        <tissue evidence="18">Blood</tissue>
    </source>
</reference>
<evidence type="ECO:0000256" key="7">
    <source>
        <dbReference type="ARBA" id="ARBA00022889"/>
    </source>
</evidence>
<evidence type="ECO:0000256" key="15">
    <source>
        <dbReference type="SAM" id="MobiDB-lite"/>
    </source>
</evidence>
<dbReference type="Proteomes" id="UP000830375">
    <property type="component" value="Unassembled WGS sequence"/>
</dbReference>
<evidence type="ECO:0000256" key="2">
    <source>
        <dbReference type="ARBA" id="ARBA00022475"/>
    </source>
</evidence>
<feature type="domain" description="Cadherin" evidence="17">
    <location>
        <begin position="275"/>
        <end position="369"/>
    </location>
</feature>
<dbReference type="SUPFAM" id="SSF49313">
    <property type="entry name" value="Cadherin-like"/>
    <property type="match status" value="3"/>
</dbReference>
<feature type="compositionally biased region" description="Basic and acidic residues" evidence="15">
    <location>
        <begin position="38"/>
        <end position="48"/>
    </location>
</feature>
<evidence type="ECO:0000256" key="8">
    <source>
        <dbReference type="ARBA" id="ARBA00022989"/>
    </source>
</evidence>
<evidence type="ECO:0000256" key="13">
    <source>
        <dbReference type="RuleBase" id="RU003318"/>
    </source>
</evidence>
<evidence type="ECO:0000256" key="16">
    <source>
        <dbReference type="SAM" id="Phobius"/>
    </source>
</evidence>
<feature type="domain" description="Cadherin" evidence="17">
    <location>
        <begin position="169"/>
        <end position="276"/>
    </location>
</feature>
<keyword evidence="7 13" id="KW-0130">Cell adhesion</keyword>
<evidence type="ECO:0000256" key="6">
    <source>
        <dbReference type="ARBA" id="ARBA00022837"/>
    </source>
</evidence>
<dbReference type="InterPro" id="IPR039808">
    <property type="entry name" value="Cadherin"/>
</dbReference>
<dbReference type="InterPro" id="IPR002126">
    <property type="entry name" value="Cadherin-like_dom"/>
</dbReference>
<feature type="domain" description="Cadherin" evidence="17">
    <location>
        <begin position="54"/>
        <end position="168"/>
    </location>
</feature>
<feature type="region of interest" description="Disordered" evidence="15">
    <location>
        <begin position="38"/>
        <end position="61"/>
    </location>
</feature>
<dbReference type="PANTHER" id="PTHR24027">
    <property type="entry name" value="CADHERIN-23"/>
    <property type="match status" value="1"/>
</dbReference>
<keyword evidence="9 16" id="KW-0472">Membrane</keyword>
<dbReference type="PRINTS" id="PR00205">
    <property type="entry name" value="CADHERIN"/>
</dbReference>
<evidence type="ECO:0000256" key="9">
    <source>
        <dbReference type="ARBA" id="ARBA00023136"/>
    </source>
</evidence>
<evidence type="ECO:0000256" key="11">
    <source>
        <dbReference type="ARBA" id="ARBA00041040"/>
    </source>
</evidence>
<evidence type="ECO:0000256" key="5">
    <source>
        <dbReference type="ARBA" id="ARBA00022737"/>
    </source>
</evidence>
<keyword evidence="6 12" id="KW-0106">Calcium</keyword>
<evidence type="ECO:0000256" key="14">
    <source>
        <dbReference type="RuleBase" id="RU004357"/>
    </source>
</evidence>
<dbReference type="PROSITE" id="PS00232">
    <property type="entry name" value="CADHERIN_1"/>
    <property type="match status" value="1"/>
</dbReference>
<keyword evidence="10" id="KW-0325">Glycoprotein</keyword>
<dbReference type="InterPro" id="IPR027397">
    <property type="entry name" value="Catenin-bd_sf"/>
</dbReference>
<dbReference type="SMART" id="SM00112">
    <property type="entry name" value="CA"/>
    <property type="match status" value="3"/>
</dbReference>
<keyword evidence="4" id="KW-0479">Metal-binding</keyword>
<protein>
    <recommendedName>
        <fullName evidence="11">Cadherin-4</fullName>
    </recommendedName>
</protein>
<keyword evidence="3 13" id="KW-0812">Transmembrane</keyword>
<accession>A0ABQ8M9S1</accession>
<comment type="function">
    <text evidence="14">Cadherins are calcium-dependent cell adhesion proteins.</text>
</comment>
<evidence type="ECO:0000313" key="18">
    <source>
        <dbReference type="EMBL" id="KAI2659311.1"/>
    </source>
</evidence>
<dbReference type="InterPro" id="IPR015919">
    <property type="entry name" value="Cadherin-like_sf"/>
</dbReference>
<proteinExistence type="predicted"/>
<evidence type="ECO:0000256" key="12">
    <source>
        <dbReference type="PROSITE-ProRule" id="PRU00043"/>
    </source>
</evidence>
<evidence type="ECO:0000259" key="17">
    <source>
        <dbReference type="PROSITE" id="PS50268"/>
    </source>
</evidence>
<evidence type="ECO:0000256" key="4">
    <source>
        <dbReference type="ARBA" id="ARBA00022723"/>
    </source>
</evidence>
<dbReference type="Pfam" id="PF01049">
    <property type="entry name" value="CADH_Y-type_LIR"/>
    <property type="match status" value="1"/>
</dbReference>
<comment type="caution">
    <text evidence="18">The sequence shown here is derived from an EMBL/GenBank/DDBJ whole genome shotgun (WGS) entry which is preliminary data.</text>
</comment>
<evidence type="ECO:0000256" key="10">
    <source>
        <dbReference type="ARBA" id="ARBA00023180"/>
    </source>
</evidence>
<dbReference type="PROSITE" id="PS50268">
    <property type="entry name" value="CADHERIN_2"/>
    <property type="match status" value="3"/>
</dbReference>
<evidence type="ECO:0000313" key="19">
    <source>
        <dbReference type="Proteomes" id="UP000830375"/>
    </source>
</evidence>
<gene>
    <name evidence="18" type="ORF">H4Q32_023594</name>
</gene>
<keyword evidence="2" id="KW-1003">Cell membrane</keyword>
<dbReference type="CDD" id="cd11304">
    <property type="entry name" value="Cadherin_repeat"/>
    <property type="match status" value="3"/>
</dbReference>
<keyword evidence="8 16" id="KW-1133">Transmembrane helix</keyword>
<keyword evidence="19" id="KW-1185">Reference proteome</keyword>
<evidence type="ECO:0000256" key="3">
    <source>
        <dbReference type="ARBA" id="ARBA00022692"/>
    </source>
</evidence>
<dbReference type="EMBL" id="JACTAM010000011">
    <property type="protein sequence ID" value="KAI2659311.1"/>
    <property type="molecule type" value="Genomic_DNA"/>
</dbReference>
<dbReference type="InterPro" id="IPR020894">
    <property type="entry name" value="Cadherin_CS"/>
</dbReference>
<dbReference type="Pfam" id="PF00028">
    <property type="entry name" value="Cadherin"/>
    <property type="match status" value="2"/>
</dbReference>